<evidence type="ECO:0000313" key="3">
    <source>
        <dbReference type="Proteomes" id="UP000295706"/>
    </source>
</evidence>
<accession>A0A4R4KBN1</accession>
<dbReference type="OrthoDB" id="958015at2"/>
<feature type="signal peptide" evidence="1">
    <location>
        <begin position="1"/>
        <end position="25"/>
    </location>
</feature>
<comment type="caution">
    <text evidence="2">The sequence shown here is derived from an EMBL/GenBank/DDBJ whole genome shotgun (WGS) entry which is preliminary data.</text>
</comment>
<keyword evidence="3" id="KW-1185">Reference proteome</keyword>
<evidence type="ECO:0008006" key="4">
    <source>
        <dbReference type="Google" id="ProtNLM"/>
    </source>
</evidence>
<evidence type="ECO:0000256" key="1">
    <source>
        <dbReference type="SAM" id="SignalP"/>
    </source>
</evidence>
<name>A0A4R4KBN1_9BACT</name>
<dbReference type="AlphaFoldDB" id="A0A4R4KBN1"/>
<evidence type="ECO:0000313" key="2">
    <source>
        <dbReference type="EMBL" id="TDB64096.1"/>
    </source>
</evidence>
<protein>
    <recommendedName>
        <fullName evidence="4">Lipoprotein</fullName>
    </recommendedName>
</protein>
<dbReference type="Proteomes" id="UP000295706">
    <property type="component" value="Unassembled WGS sequence"/>
</dbReference>
<feature type="chain" id="PRO_5020196700" description="Lipoprotein" evidence="1">
    <location>
        <begin position="26"/>
        <end position="200"/>
    </location>
</feature>
<keyword evidence="1" id="KW-0732">Signal</keyword>
<proteinExistence type="predicted"/>
<dbReference type="RefSeq" id="WP_132118762.1">
    <property type="nucleotide sequence ID" value="NZ_SMJU01000008.1"/>
</dbReference>
<gene>
    <name evidence="2" type="ORF">EZE20_14225</name>
</gene>
<dbReference type="EMBL" id="SMJU01000008">
    <property type="protein sequence ID" value="TDB64096.1"/>
    <property type="molecule type" value="Genomic_DNA"/>
</dbReference>
<sequence length="200" mass="22653">MIYKTAIRFFSTLLFLTGLFLSCQTKTTPEEATVPTDSLLLPDPAASEINSDQSELFQTLLGTTSEGILRGINFGDPLSKVKASESFEMFEDSANHIGFTYETAQLETIDVLYYFNPEERLISKITVDVYLNSEAATRQFWQTARLEFTEKYGRPLTDKSKQLSWKKSPVRLVMEEVSDGKDYGVKLIFEPTDKTILASR</sequence>
<dbReference type="PROSITE" id="PS51257">
    <property type="entry name" value="PROKAR_LIPOPROTEIN"/>
    <property type="match status" value="1"/>
</dbReference>
<organism evidence="2 3">
    <name type="scientific">Arundinibacter roseus</name>
    <dbReference type="NCBI Taxonomy" id="2070510"/>
    <lineage>
        <taxon>Bacteria</taxon>
        <taxon>Pseudomonadati</taxon>
        <taxon>Bacteroidota</taxon>
        <taxon>Cytophagia</taxon>
        <taxon>Cytophagales</taxon>
        <taxon>Spirosomataceae</taxon>
        <taxon>Arundinibacter</taxon>
    </lineage>
</organism>
<reference evidence="2 3" key="1">
    <citation type="submission" date="2019-02" db="EMBL/GenBank/DDBJ databases">
        <title>Arundinibacter roseus gen. nov., sp. nov., a new member of the family Cytophagaceae.</title>
        <authorList>
            <person name="Szuroczki S."/>
            <person name="Khayer B."/>
            <person name="Sproer C."/>
            <person name="Toumi M."/>
            <person name="Szabo A."/>
            <person name="Felfoldi T."/>
            <person name="Schumann P."/>
            <person name="Toth E."/>
        </authorList>
    </citation>
    <scope>NUCLEOTIDE SEQUENCE [LARGE SCALE GENOMIC DNA]</scope>
    <source>
        <strain evidence="2 3">DMA-k-7a</strain>
    </source>
</reference>